<dbReference type="RefSeq" id="WP_078402301.1">
    <property type="nucleotide sequence ID" value="NZ_CP016377.1"/>
</dbReference>
<proteinExistence type="predicted"/>
<dbReference type="Proteomes" id="UP000190016">
    <property type="component" value="Unassembled WGS sequence"/>
</dbReference>
<dbReference type="EMBL" id="MAIC01000004">
    <property type="protein sequence ID" value="OPB79482.1"/>
    <property type="molecule type" value="Genomic_DNA"/>
</dbReference>
<organism evidence="1 4">
    <name type="scientific">Elizabethkingia ursingii</name>
    <dbReference type="NCBI Taxonomy" id="1756150"/>
    <lineage>
        <taxon>Bacteria</taxon>
        <taxon>Pseudomonadati</taxon>
        <taxon>Bacteroidota</taxon>
        <taxon>Flavobacteriia</taxon>
        <taxon>Flavobacteriales</taxon>
        <taxon>Weeksellaceae</taxon>
        <taxon>Elizabethkingia</taxon>
    </lineage>
</organism>
<dbReference type="AlphaFoldDB" id="A0AAJ3NEU9"/>
<dbReference type="EMBL" id="MBDS01000014">
    <property type="protein sequence ID" value="OPB89032.1"/>
    <property type="molecule type" value="Genomic_DNA"/>
</dbReference>
<evidence type="ECO:0000313" key="2">
    <source>
        <dbReference type="EMBL" id="OPB89032.1"/>
    </source>
</evidence>
<keyword evidence="3" id="KW-1185">Reference proteome</keyword>
<dbReference type="Proteomes" id="UP000190816">
    <property type="component" value="Unassembled WGS sequence"/>
</dbReference>
<evidence type="ECO:0000313" key="4">
    <source>
        <dbReference type="Proteomes" id="UP000190816"/>
    </source>
</evidence>
<evidence type="ECO:0000313" key="1">
    <source>
        <dbReference type="EMBL" id="OPB79482.1"/>
    </source>
</evidence>
<dbReference type="KEGG" id="ego:BBD34_02990"/>
<gene>
    <name evidence="1" type="ORF">BAY32_17445</name>
    <name evidence="2" type="ORF">BB021_06630</name>
</gene>
<reference evidence="1 4" key="1">
    <citation type="submission" date="2016-06" db="EMBL/GenBank/DDBJ databases">
        <authorList>
            <person name="Nicholson A.C."/>
        </authorList>
    </citation>
    <scope>NUCLEOTIDE SEQUENCE [LARGE SCALE GENOMIC DNA]</scope>
    <source>
        <strain evidence="1 4">G4123</strain>
    </source>
</reference>
<accession>A0AAJ3NEU9</accession>
<comment type="caution">
    <text evidence="1">The sequence shown here is derived from an EMBL/GenBank/DDBJ whole genome shotgun (WGS) entry which is preliminary data.</text>
</comment>
<protein>
    <submittedName>
        <fullName evidence="1">Uncharacterized protein</fullName>
    </submittedName>
</protein>
<name>A0AAJ3NEU9_9FLAO</name>
<sequence>MKTYISIKYLYSLVLITIGSLYNAQSIIANGTDWTLSPTITEAGTNYVGTYETSSTAPFQMSLTVSVPALLSSASISARYVPDPTWNNALGIAVKRLNNGTSLCVLCSVSGGNTNYIPLAQTDVAFFSVHTLLALTSFSDIGLQLRLTGVSVTVPAAAYKAKVQFTITAP</sequence>
<reference evidence="2 3" key="2">
    <citation type="submission" date="2016-07" db="EMBL/GenBank/DDBJ databases">
        <title>Revisiting the Taxonomy of the Elizabethkingia Genus based on Whole-Genome Sequencing, Optical Mapping, and MALDI-TOF.</title>
        <authorList>
            <person name="Nicholson A.C."/>
        </authorList>
    </citation>
    <scope>NUCLEOTIDE SEQUENCE [LARGE SCALE GENOMIC DNA]</scope>
    <source>
        <strain evidence="2 3">C1558</strain>
    </source>
</reference>
<evidence type="ECO:0000313" key="3">
    <source>
        <dbReference type="Proteomes" id="UP000190016"/>
    </source>
</evidence>